<keyword evidence="4" id="KW-0255">Endonuclease</keyword>
<dbReference type="PANTHER" id="PTHR37984">
    <property type="entry name" value="PROTEIN CBG26694"/>
    <property type="match status" value="1"/>
</dbReference>
<evidence type="ECO:0000256" key="2">
    <source>
        <dbReference type="ARBA" id="ARBA00022695"/>
    </source>
</evidence>
<evidence type="ECO:0000313" key="11">
    <source>
        <dbReference type="Proteomes" id="UP000265515"/>
    </source>
</evidence>
<dbReference type="Pfam" id="PF00078">
    <property type="entry name" value="RVT_1"/>
    <property type="match status" value="1"/>
</dbReference>
<dbReference type="InterPro" id="IPR043502">
    <property type="entry name" value="DNA/RNA_pol_sf"/>
</dbReference>
<dbReference type="CDD" id="cd09274">
    <property type="entry name" value="RNase_HI_RT_Ty3"/>
    <property type="match status" value="1"/>
</dbReference>
<evidence type="ECO:0000259" key="9">
    <source>
        <dbReference type="PROSITE" id="PS50878"/>
    </source>
</evidence>
<feature type="region of interest" description="Disordered" evidence="8">
    <location>
        <begin position="69"/>
        <end position="108"/>
    </location>
</feature>
<dbReference type="GO" id="GO:0016787">
    <property type="term" value="F:hydrolase activity"/>
    <property type="evidence" value="ECO:0007669"/>
    <property type="project" value="UniProtKB-KW"/>
</dbReference>
<reference evidence="10 11" key="1">
    <citation type="journal article" date="2018" name="Cell">
        <title>The Chara Genome: Secondary Complexity and Implications for Plant Terrestrialization.</title>
        <authorList>
            <person name="Nishiyama T."/>
            <person name="Sakayama H."/>
            <person name="Vries J.D."/>
            <person name="Buschmann H."/>
            <person name="Saint-Marcoux D."/>
            <person name="Ullrich K.K."/>
            <person name="Haas F.B."/>
            <person name="Vanderstraeten L."/>
            <person name="Becker D."/>
            <person name="Lang D."/>
            <person name="Vosolsobe S."/>
            <person name="Rombauts S."/>
            <person name="Wilhelmsson P.K.I."/>
            <person name="Janitza P."/>
            <person name="Kern R."/>
            <person name="Heyl A."/>
            <person name="Rumpler F."/>
            <person name="Villalobos L.I.A.C."/>
            <person name="Clay J.M."/>
            <person name="Skokan R."/>
            <person name="Toyoda A."/>
            <person name="Suzuki Y."/>
            <person name="Kagoshima H."/>
            <person name="Schijlen E."/>
            <person name="Tajeshwar N."/>
            <person name="Catarino B."/>
            <person name="Hetherington A.J."/>
            <person name="Saltykova A."/>
            <person name="Bonnot C."/>
            <person name="Breuninger H."/>
            <person name="Symeonidi A."/>
            <person name="Radhakrishnan G.V."/>
            <person name="Van Nieuwerburgh F."/>
            <person name="Deforce D."/>
            <person name="Chang C."/>
            <person name="Karol K.G."/>
            <person name="Hedrich R."/>
            <person name="Ulvskov P."/>
            <person name="Glockner G."/>
            <person name="Delwiche C.F."/>
            <person name="Petrasek J."/>
            <person name="Van de Peer Y."/>
            <person name="Friml J."/>
            <person name="Beilby M."/>
            <person name="Dolan L."/>
            <person name="Kohara Y."/>
            <person name="Sugano S."/>
            <person name="Fujiyama A."/>
            <person name="Delaux P.-M."/>
            <person name="Quint M."/>
            <person name="TheiBen G."/>
            <person name="Hagemann M."/>
            <person name="Harholt J."/>
            <person name="Dunand C."/>
            <person name="Zachgo S."/>
            <person name="Langdale J."/>
            <person name="Maumus F."/>
            <person name="Straeten D.V.D."/>
            <person name="Gould S.B."/>
            <person name="Rensing S.A."/>
        </authorList>
    </citation>
    <scope>NUCLEOTIDE SEQUENCE [LARGE SCALE GENOMIC DNA]</scope>
    <source>
        <strain evidence="10 11">S276</strain>
    </source>
</reference>
<dbReference type="GO" id="GO:0004519">
    <property type="term" value="F:endonuclease activity"/>
    <property type="evidence" value="ECO:0007669"/>
    <property type="project" value="UniProtKB-KW"/>
</dbReference>
<evidence type="ECO:0000313" key="10">
    <source>
        <dbReference type="EMBL" id="GBG79724.1"/>
    </source>
</evidence>
<organism evidence="10 11">
    <name type="scientific">Chara braunii</name>
    <name type="common">Braun's stonewort</name>
    <dbReference type="NCBI Taxonomy" id="69332"/>
    <lineage>
        <taxon>Eukaryota</taxon>
        <taxon>Viridiplantae</taxon>
        <taxon>Streptophyta</taxon>
        <taxon>Charophyceae</taxon>
        <taxon>Charales</taxon>
        <taxon>Characeae</taxon>
        <taxon>Chara</taxon>
    </lineage>
</organism>
<sequence length="863" mass="96142">MEGSSSEEIAATLSTPQVSASSATHDQAHADTMNLHAILIAIQAQLSTLGPLQAQINALALDVNRLKGSPYRSPHRSHTPSPTGSDSGSPGLRRRSHHGSPSSVGQAQHSPLAVANVVAAQTTPSIAAVLPAMAAPTVSATAVGAAVQAPRHYNSSGYFDVLETGYDFILGTPWSRRFRCTEAEWATKTPVLKTKCGQTHRVPFIGTTGDTPPDLPPRDPRPSRSHPDIAFTSPRQFAHFIRQEYITFYSVNVMDLLCYDPLCPEVDLISLKPDPPDPFSIFAAPISTSTRQPADTPSTSLAPEPSAVESTHTSRADADAEELTRFMADLEPAVRDLIREYRDVFPPYFSYSGIPPMRGVEHSIQLVPDYRVHHQAPYRLSIPEASELKRRLEELLRLGFIKPSNSPWGAPVLFARKEDGTLCLCIDYRGLNRYTVKNSYTMPRADELFDRLAGNRFFTKIDLRSGYHQIRVATEDQPKTAFRSRFDHYEFTVMPFGLTNAPATFRTAMNDIFRDILEEYVLVYLDDILVYSRTLEDHLRHLRDVLHRLRKHGFYAKLSTCRFAQCKVDFLGHHVSDQGLHMDNAKITAIAEWPVPTSVKQLRSFLGLTSYYSNFIQGYARYSYVLTSTLLRKNPPWFWTPLCEDAFRALKKTVTCAPVLRLPDFYRPFIVTTDASDFAVGAVLSQVFPSPPDSPYPHVPPSPPPPADTASQQTPTLPPLPSTDSPPVTYFPTITEDATVEARAGDCPIAFYSRQLLPAEINYTADEREVLAVVYATRRWRHYLHGAPFTVRTDNSVAEAFLTKPKLSPRQARWWRDLSESLSPLSPLRVKRTAPPMPCSAVLITIRNPSSLLPSPSPLLISR</sequence>
<protein>
    <recommendedName>
        <fullName evidence="9">Reverse transcriptase domain-containing protein</fullName>
    </recommendedName>
</protein>
<feature type="region of interest" description="Disordered" evidence="8">
    <location>
        <begin position="287"/>
        <end position="316"/>
    </location>
</feature>
<name>A0A388LBQ9_CHABU</name>
<dbReference type="InterPro" id="IPR041373">
    <property type="entry name" value="RT_RNaseH"/>
</dbReference>
<evidence type="ECO:0000256" key="7">
    <source>
        <dbReference type="ARBA" id="ARBA00023268"/>
    </source>
</evidence>
<dbReference type="Pfam" id="PF17917">
    <property type="entry name" value="RT_RNaseH"/>
    <property type="match status" value="1"/>
</dbReference>
<dbReference type="FunFam" id="3.30.70.270:FF:000020">
    <property type="entry name" value="Transposon Tf2-6 polyprotein-like Protein"/>
    <property type="match status" value="1"/>
</dbReference>
<gene>
    <name evidence="10" type="ORF">CBR_g29988</name>
</gene>
<accession>A0A388LBQ9</accession>
<evidence type="ECO:0000256" key="1">
    <source>
        <dbReference type="ARBA" id="ARBA00022679"/>
    </source>
</evidence>
<dbReference type="PROSITE" id="PS50878">
    <property type="entry name" value="RT_POL"/>
    <property type="match status" value="1"/>
</dbReference>
<evidence type="ECO:0000256" key="5">
    <source>
        <dbReference type="ARBA" id="ARBA00022801"/>
    </source>
</evidence>
<feature type="region of interest" description="Disordered" evidence="8">
    <location>
        <begin position="202"/>
        <end position="229"/>
    </location>
</feature>
<evidence type="ECO:0000256" key="8">
    <source>
        <dbReference type="SAM" id="MobiDB-lite"/>
    </source>
</evidence>
<dbReference type="Pfam" id="PF17919">
    <property type="entry name" value="RT_RNaseH_2"/>
    <property type="match status" value="1"/>
</dbReference>
<dbReference type="GO" id="GO:0003964">
    <property type="term" value="F:RNA-directed DNA polymerase activity"/>
    <property type="evidence" value="ECO:0007669"/>
    <property type="project" value="UniProtKB-KW"/>
</dbReference>
<dbReference type="Gene3D" id="3.10.10.10">
    <property type="entry name" value="HIV Type 1 Reverse Transcriptase, subunit A, domain 1"/>
    <property type="match status" value="1"/>
</dbReference>
<dbReference type="EMBL" id="BFEA01000326">
    <property type="protein sequence ID" value="GBG79724.1"/>
    <property type="molecule type" value="Genomic_DNA"/>
</dbReference>
<dbReference type="OrthoDB" id="2431547at2759"/>
<keyword evidence="3" id="KW-0540">Nuclease</keyword>
<dbReference type="SUPFAM" id="SSF56672">
    <property type="entry name" value="DNA/RNA polymerases"/>
    <property type="match status" value="2"/>
</dbReference>
<keyword evidence="6" id="KW-0695">RNA-directed DNA polymerase</keyword>
<comment type="caution">
    <text evidence="10">The sequence shown here is derived from an EMBL/GenBank/DDBJ whole genome shotgun (WGS) entry which is preliminary data.</text>
</comment>
<dbReference type="InterPro" id="IPR043128">
    <property type="entry name" value="Rev_trsase/Diguanyl_cyclase"/>
</dbReference>
<feature type="compositionally biased region" description="Polar residues" evidence="8">
    <location>
        <begin position="99"/>
        <end position="108"/>
    </location>
</feature>
<feature type="compositionally biased region" description="Pro residues" evidence="8">
    <location>
        <begin position="692"/>
        <end position="707"/>
    </location>
</feature>
<dbReference type="CDD" id="cd01647">
    <property type="entry name" value="RT_LTR"/>
    <property type="match status" value="1"/>
</dbReference>
<dbReference type="Gene3D" id="3.30.70.270">
    <property type="match status" value="2"/>
</dbReference>
<dbReference type="Proteomes" id="UP000265515">
    <property type="component" value="Unassembled WGS sequence"/>
</dbReference>
<keyword evidence="7" id="KW-0511">Multifunctional enzyme</keyword>
<feature type="compositionally biased region" description="Polar residues" evidence="8">
    <location>
        <begin position="287"/>
        <end position="301"/>
    </location>
</feature>
<evidence type="ECO:0000256" key="4">
    <source>
        <dbReference type="ARBA" id="ARBA00022759"/>
    </source>
</evidence>
<dbReference type="InterPro" id="IPR050951">
    <property type="entry name" value="Retrovirus_Pol_polyprotein"/>
</dbReference>
<evidence type="ECO:0000256" key="6">
    <source>
        <dbReference type="ARBA" id="ARBA00022918"/>
    </source>
</evidence>
<keyword evidence="11" id="KW-1185">Reference proteome</keyword>
<feature type="compositionally biased region" description="Low complexity" evidence="8">
    <location>
        <begin position="79"/>
        <end position="91"/>
    </location>
</feature>
<dbReference type="PANTHER" id="PTHR37984:SF5">
    <property type="entry name" value="PROTEIN NYNRIN-LIKE"/>
    <property type="match status" value="1"/>
</dbReference>
<feature type="domain" description="Reverse transcriptase" evidence="9">
    <location>
        <begin position="396"/>
        <end position="575"/>
    </location>
</feature>
<feature type="compositionally biased region" description="Basic and acidic residues" evidence="8">
    <location>
        <begin position="216"/>
        <end position="227"/>
    </location>
</feature>
<keyword evidence="5" id="KW-0378">Hydrolase</keyword>
<dbReference type="InterPro" id="IPR000477">
    <property type="entry name" value="RT_dom"/>
</dbReference>
<dbReference type="Gramene" id="GBG79724">
    <property type="protein sequence ID" value="GBG79724"/>
    <property type="gene ID" value="CBR_g29988"/>
</dbReference>
<feature type="region of interest" description="Disordered" evidence="8">
    <location>
        <begin position="692"/>
        <end position="728"/>
    </location>
</feature>
<dbReference type="AlphaFoldDB" id="A0A388LBQ9"/>
<evidence type="ECO:0000256" key="3">
    <source>
        <dbReference type="ARBA" id="ARBA00022722"/>
    </source>
</evidence>
<proteinExistence type="predicted"/>
<feature type="region of interest" description="Disordered" evidence="8">
    <location>
        <begin position="1"/>
        <end position="25"/>
    </location>
</feature>
<keyword evidence="2" id="KW-0548">Nucleotidyltransferase</keyword>
<keyword evidence="1" id="KW-0808">Transferase</keyword>
<dbReference type="InterPro" id="IPR041577">
    <property type="entry name" value="RT_RNaseH_2"/>
</dbReference>